<name>Q9CAU5_ARATH</name>
<dbReference type="AlphaFoldDB" id="Q9CAU5"/>
<dbReference type="ExpressionAtlas" id="Q9CAU5">
    <property type="expression patterns" value="baseline and differential"/>
</dbReference>
<organism evidence="1">
    <name type="scientific">Arabidopsis thaliana</name>
    <name type="common">Mouse-ear cress</name>
    <dbReference type="NCBI Taxonomy" id="3702"/>
    <lineage>
        <taxon>Eukaryota</taxon>
        <taxon>Viridiplantae</taxon>
        <taxon>Streptophyta</taxon>
        <taxon>Embryophyta</taxon>
        <taxon>Tracheophyta</taxon>
        <taxon>Spermatophyta</taxon>
        <taxon>Magnoliopsida</taxon>
        <taxon>eudicotyledons</taxon>
        <taxon>Gunneridae</taxon>
        <taxon>Pentapetalae</taxon>
        <taxon>rosids</taxon>
        <taxon>malvids</taxon>
        <taxon>Brassicales</taxon>
        <taxon>Brassicaceae</taxon>
        <taxon>Camelineae</taxon>
        <taxon>Arabidopsis</taxon>
    </lineage>
</organism>
<dbReference type="InterPro" id="IPR019410">
    <property type="entry name" value="Methyltransf_16"/>
</dbReference>
<sequence>MHMEAAEIVHSAARFEAEKMGKEDEAVEEIRRMSGYGGDVIVVGGFPASESESESESDLAAAEIMVIWAIQGPTSFAPNTLVAQSSLELRLDACGHSLSILQSPCSLNTPGVTGSVMWDSGVVLGKFLEHSVDSKVLSLEGKKIVELGSGCGLVGCIAALLGGNAVLTDLPDRLRLLKKNIQTNLHRGNTRGSAIVQELVWGDDPDPDLIEPFPDYDAVLEYFLETALKDFAIGRVEQTQWHPDYRSHRVVLYVLEKKSKRCLADESSLNQSC</sequence>
<dbReference type="SUPFAM" id="SSF53335">
    <property type="entry name" value="S-adenosyl-L-methionine-dependent methyltransferases"/>
    <property type="match status" value="1"/>
</dbReference>
<dbReference type="Gene3D" id="3.40.50.150">
    <property type="entry name" value="Vaccinia Virus protein VP39"/>
    <property type="match status" value="1"/>
</dbReference>
<proteinExistence type="predicted"/>
<protein>
    <submittedName>
        <fullName evidence="1">Uncharacterized protein T18K17.1</fullName>
    </submittedName>
</protein>
<dbReference type="PANTHER" id="PTHR14614">
    <property type="entry name" value="HEPATOCELLULAR CARCINOMA-ASSOCIATED ANTIGEN"/>
    <property type="match status" value="1"/>
</dbReference>
<reference evidence="1" key="1">
    <citation type="submission" date="1999-09" db="EMBL/GenBank/DDBJ databases">
        <title>Arabidopsis thaliana chromosome 1 BAC T18K17 genomic sequence.</title>
        <authorList>
            <person name="Lin X."/>
            <person name="Kaul S."/>
            <person name="Town C.D."/>
            <person name="Benito M.-I."/>
            <person name="Creasy T.H."/>
            <person name="Haas B.J."/>
            <person name="Wu D."/>
            <person name="Maiti R."/>
            <person name="Ronning C.M."/>
            <person name="Koo H."/>
            <person name="Fujii C.Y."/>
            <person name="Utterback T.R."/>
            <person name="Barnstead M.E."/>
            <person name="Bowman C.L."/>
            <person name="White O."/>
            <person name="Nierman W.C."/>
            <person name="Fraser C.M."/>
        </authorList>
    </citation>
    <scope>NUCLEOTIDE SEQUENCE</scope>
</reference>
<dbReference type="PANTHER" id="PTHR14614:SF109">
    <property type="entry name" value="RIBOSOMAL LYSINE N-METHYLTRANSFERASE 5"/>
    <property type="match status" value="1"/>
</dbReference>
<gene>
    <name evidence="1" type="primary">T18K17.1</name>
</gene>
<reference key="2">
    <citation type="journal article" date="2000" name="Nature">
        <title>Sequence and analysis of chromosome 1 of the plant Arabidopsis thaliana.</title>
        <authorList>
            <person name="Theologis A."/>
            <person name="Ecker J.R."/>
            <person name="Palm C.J."/>
            <person name="Federspiel N.A."/>
            <person name="Kaul S."/>
            <person name="White O."/>
            <person name="Alonso J."/>
            <person name="Altafi H."/>
            <person name="Araujo R."/>
            <person name="Bowman C.L."/>
            <person name="Brooks S.Y."/>
            <person name="Buehler E."/>
            <person name="Chan A."/>
            <person name="Chao Q."/>
            <person name="Chen H."/>
            <person name="Cheuk R.F."/>
            <person name="Chin C.W."/>
            <person name="Chung M.K."/>
            <person name="Conn L."/>
            <person name="Conway A.B."/>
            <person name="Conway A.R."/>
            <person name="Creasy T.H."/>
            <person name="Dewar K."/>
            <person name="Dunn P."/>
            <person name="Etgu P."/>
            <person name="Feldblyum T.V."/>
            <person name="Feng J."/>
            <person name="Fong B."/>
            <person name="Fujii C.Y."/>
            <person name="Gill J.E."/>
            <person name="Goldsmith A.D."/>
            <person name="Haas B."/>
            <person name="Hansen N.F."/>
            <person name="Hughes B."/>
            <person name="Huizar L."/>
            <person name="Hunter J.L."/>
            <person name="Jenkins J."/>
            <person name="Johnson-Hopson C."/>
            <person name="Khan S."/>
            <person name="Khaykin E."/>
            <person name="Kim C.J."/>
            <person name="Koo H.L."/>
            <person name="Kremenetskaia I."/>
            <person name="Kurtz D.B."/>
            <person name="Kwan A."/>
            <person name="Lam B."/>
            <person name="Langin-Hooper S."/>
            <person name="Lee A."/>
            <person name="Lee J.M."/>
            <person name="Lenz C.A."/>
            <person name="Li J.H."/>
            <person name="Li Y."/>
            <person name="Lin X."/>
            <person name="Liu S.X."/>
            <person name="Liu Z.A."/>
            <person name="Luros J.S."/>
            <person name="Maiti R."/>
            <person name="Marziali A."/>
            <person name="Militscher J."/>
            <person name="Miranda M."/>
            <person name="Nguyen M."/>
            <person name="Nierman W.C."/>
            <person name="Osborne B.I."/>
            <person name="Pai G."/>
            <person name="Peterson J."/>
            <person name="Pham P.K."/>
            <person name="Rizzo M."/>
            <person name="Rooney T."/>
            <person name="Rowley D."/>
            <person name="Sakano H."/>
            <person name="Salzberg S.L."/>
            <person name="Schwartz J.R."/>
            <person name="Shinn P."/>
            <person name="Southwick A.M."/>
            <person name="Sun H."/>
            <person name="Tallon L.J."/>
            <person name="Tambunga G."/>
            <person name="Toriumi M.J."/>
            <person name="Town C.D."/>
            <person name="Utterback T."/>
            <person name="Van Aken S."/>
            <person name="Vaysberg M."/>
            <person name="Vysotskaia V.S."/>
            <person name="Walker M."/>
            <person name="Wu D."/>
            <person name="Yu G."/>
            <person name="Fraser C.M."/>
            <person name="Venter J.C."/>
            <person name="Davis R.W."/>
        </authorList>
    </citation>
    <scope>NUCLEOTIDE SEQUENCE [LARGE SCALE GENOMIC DNA]</scope>
    <source>
        <strain>cv. Columbia</strain>
    </source>
</reference>
<dbReference type="InterPro" id="IPR029063">
    <property type="entry name" value="SAM-dependent_MTases_sf"/>
</dbReference>
<evidence type="ECO:0000313" key="1">
    <source>
        <dbReference type="EMBL" id="AAG52120.1"/>
    </source>
</evidence>
<accession>Q9CAU5</accession>
<reference evidence="1" key="3">
    <citation type="submission" date="2001-01" db="EMBL/GenBank/DDBJ databases">
        <authorList>
            <person name="Town C.D."/>
            <person name="Kaul S."/>
        </authorList>
    </citation>
    <scope>NUCLEOTIDE SEQUENCE</scope>
</reference>
<dbReference type="EMBL" id="AC010556">
    <property type="protein sequence ID" value="AAG52120.1"/>
    <property type="molecule type" value="Genomic_DNA"/>
</dbReference>
<dbReference type="Pfam" id="PF10294">
    <property type="entry name" value="Methyltransf_16"/>
    <property type="match status" value="1"/>
</dbReference>